<dbReference type="PROSITE" id="PS00217">
    <property type="entry name" value="SUGAR_TRANSPORT_2"/>
    <property type="match status" value="1"/>
</dbReference>
<feature type="transmembrane region" description="Helical" evidence="5">
    <location>
        <begin position="96"/>
        <end position="118"/>
    </location>
</feature>
<dbReference type="AlphaFoldDB" id="A0A8C5P6C0"/>
<dbReference type="Ensembl" id="ENSLLET00000000083.1">
    <property type="protein sequence ID" value="ENSLLEP00000000078.1"/>
    <property type="gene ID" value="ENSLLEG00000000036.1"/>
</dbReference>
<dbReference type="InterPro" id="IPR036259">
    <property type="entry name" value="MFS_trans_sf"/>
</dbReference>
<feature type="transmembrane region" description="Helical" evidence="5">
    <location>
        <begin position="294"/>
        <end position="317"/>
    </location>
</feature>
<dbReference type="GO" id="GO:0070837">
    <property type="term" value="P:dehydroascorbic acid transport"/>
    <property type="evidence" value="ECO:0007669"/>
    <property type="project" value="TreeGrafter"/>
</dbReference>
<dbReference type="Pfam" id="PF00083">
    <property type="entry name" value="Sugar_tr"/>
    <property type="match status" value="1"/>
</dbReference>
<organism evidence="7 8">
    <name type="scientific">Leptobrachium leishanense</name>
    <name type="common">Leishan spiny toad</name>
    <dbReference type="NCBI Taxonomy" id="445787"/>
    <lineage>
        <taxon>Eukaryota</taxon>
        <taxon>Metazoa</taxon>
        <taxon>Chordata</taxon>
        <taxon>Craniata</taxon>
        <taxon>Vertebrata</taxon>
        <taxon>Euteleostomi</taxon>
        <taxon>Amphibia</taxon>
        <taxon>Batrachia</taxon>
        <taxon>Anura</taxon>
        <taxon>Pelobatoidea</taxon>
        <taxon>Megophryidae</taxon>
        <taxon>Leptobrachium</taxon>
    </lineage>
</organism>
<feature type="transmembrane region" description="Helical" evidence="5">
    <location>
        <begin position="246"/>
        <end position="268"/>
    </location>
</feature>
<evidence type="ECO:0000256" key="5">
    <source>
        <dbReference type="SAM" id="Phobius"/>
    </source>
</evidence>
<dbReference type="PANTHER" id="PTHR23503">
    <property type="entry name" value="SOLUTE CARRIER FAMILY 2"/>
    <property type="match status" value="1"/>
</dbReference>
<evidence type="ECO:0000313" key="8">
    <source>
        <dbReference type="Proteomes" id="UP000694569"/>
    </source>
</evidence>
<evidence type="ECO:0000256" key="2">
    <source>
        <dbReference type="ARBA" id="ARBA00022692"/>
    </source>
</evidence>
<name>A0A8C5P6C0_9ANUR</name>
<dbReference type="InterPro" id="IPR045263">
    <property type="entry name" value="GLUT"/>
</dbReference>
<accession>A0A8C5P6C0</accession>
<evidence type="ECO:0000256" key="1">
    <source>
        <dbReference type="ARBA" id="ARBA00004141"/>
    </source>
</evidence>
<feature type="domain" description="Major facilitator superfamily (MFS) profile" evidence="6">
    <location>
        <begin position="1"/>
        <end position="321"/>
    </location>
</feature>
<dbReference type="Proteomes" id="UP000694569">
    <property type="component" value="Unplaced"/>
</dbReference>
<dbReference type="GO" id="GO:0055056">
    <property type="term" value="F:D-glucose transmembrane transporter activity"/>
    <property type="evidence" value="ECO:0007669"/>
    <property type="project" value="TreeGrafter"/>
</dbReference>
<keyword evidence="3 5" id="KW-1133">Transmembrane helix</keyword>
<dbReference type="InterPro" id="IPR020846">
    <property type="entry name" value="MFS_dom"/>
</dbReference>
<dbReference type="InterPro" id="IPR005829">
    <property type="entry name" value="Sugar_transporter_CS"/>
</dbReference>
<protein>
    <recommendedName>
        <fullName evidence="6">Major facilitator superfamily (MFS) profile domain-containing protein</fullName>
    </recommendedName>
</protein>
<comment type="subcellular location">
    <subcellularLocation>
        <location evidence="1">Membrane</location>
        <topology evidence="1">Multi-pass membrane protein</topology>
    </subcellularLocation>
</comment>
<dbReference type="Gene3D" id="1.20.1250.20">
    <property type="entry name" value="MFS general substrate transporter like domains"/>
    <property type="match status" value="1"/>
</dbReference>
<reference evidence="7" key="2">
    <citation type="submission" date="2025-09" db="UniProtKB">
        <authorList>
            <consortium name="Ensembl"/>
        </authorList>
    </citation>
    <scope>IDENTIFICATION</scope>
</reference>
<evidence type="ECO:0000259" key="6">
    <source>
        <dbReference type="PROSITE" id="PS50850"/>
    </source>
</evidence>
<proteinExistence type="predicted"/>
<dbReference type="GeneTree" id="ENSGT00940000166177"/>
<evidence type="ECO:0000256" key="4">
    <source>
        <dbReference type="ARBA" id="ARBA00023136"/>
    </source>
</evidence>
<dbReference type="GO" id="GO:0005886">
    <property type="term" value="C:plasma membrane"/>
    <property type="evidence" value="ECO:0007669"/>
    <property type="project" value="TreeGrafter"/>
</dbReference>
<dbReference type="SUPFAM" id="SSF103473">
    <property type="entry name" value="MFS general substrate transporter"/>
    <property type="match status" value="1"/>
</dbReference>
<dbReference type="PROSITE" id="PS50850">
    <property type="entry name" value="MFS"/>
    <property type="match status" value="1"/>
</dbReference>
<reference evidence="7" key="1">
    <citation type="submission" date="2025-08" db="UniProtKB">
        <authorList>
            <consortium name="Ensembl"/>
        </authorList>
    </citation>
    <scope>IDENTIFICATION</scope>
</reference>
<feature type="transmembrane region" description="Helical" evidence="5">
    <location>
        <begin position="130"/>
        <end position="150"/>
    </location>
</feature>
<evidence type="ECO:0000256" key="3">
    <source>
        <dbReference type="ARBA" id="ARBA00022989"/>
    </source>
</evidence>
<keyword evidence="2 5" id="KW-0812">Transmembrane</keyword>
<keyword evidence="8" id="KW-1185">Reference proteome</keyword>
<keyword evidence="4 5" id="KW-0472">Membrane</keyword>
<sequence length="321" mass="35899">MLHTIFVINVLSFINSTWRQRYGSSLERESVLLLWSFIVSVYSIGGLLGSLVGPAQINFHKFFSFRKKTQLCNNLAALLGALLMAMSQTARSFEMIILGRLLYGINAGVSLNLHTMYIGECAPQKMRGMVTVSVSFFIAVGKLMGFLIGLREFMGSEELWPYLMSFSAIPALIQLATLPFFPDSPRYLLLDKSDKDGSLKAMQQLWGPGDHSTEIKEILKEKMTMEGQQIKGMKDLFVDHSVRWQLIMMGLICGGMQFIGINAVYFYAYNVFRSAGIPDSQTPYVALGIGLSDIFATLLCVSICHCVLLVFASMYFFPCNK</sequence>
<dbReference type="PANTHER" id="PTHR23503:SF129">
    <property type="entry name" value="SOLUTE CARRIER FAMILY 2 MEMBER 11-LIKE 1"/>
    <property type="match status" value="1"/>
</dbReference>
<feature type="transmembrane region" description="Helical" evidence="5">
    <location>
        <begin position="32"/>
        <end position="59"/>
    </location>
</feature>
<feature type="transmembrane region" description="Helical" evidence="5">
    <location>
        <begin position="162"/>
        <end position="181"/>
    </location>
</feature>
<evidence type="ECO:0000313" key="7">
    <source>
        <dbReference type="Ensembl" id="ENSLLEP00000000078.1"/>
    </source>
</evidence>
<dbReference type="InterPro" id="IPR005828">
    <property type="entry name" value="MFS_sugar_transport-like"/>
</dbReference>
<dbReference type="GO" id="GO:0046323">
    <property type="term" value="P:D-glucose import"/>
    <property type="evidence" value="ECO:0007669"/>
    <property type="project" value="TreeGrafter"/>
</dbReference>